<protein>
    <recommendedName>
        <fullName evidence="4">SsuA/THI5-like domain-containing protein</fullName>
    </recommendedName>
</protein>
<evidence type="ECO:0000256" key="3">
    <source>
        <dbReference type="ARBA" id="ARBA00022729"/>
    </source>
</evidence>
<comment type="subcellular location">
    <subcellularLocation>
        <location evidence="1">Periplasm</location>
    </subcellularLocation>
</comment>
<feature type="non-terminal residue" evidence="5">
    <location>
        <position position="251"/>
    </location>
</feature>
<evidence type="ECO:0000259" key="4">
    <source>
        <dbReference type="Pfam" id="PF09084"/>
    </source>
</evidence>
<dbReference type="AlphaFoldDB" id="A0A656Z3U5"/>
<name>A0A656Z3U5_BRUAN</name>
<feature type="domain" description="SsuA/THI5-like" evidence="4">
    <location>
        <begin position="6"/>
        <end position="210"/>
    </location>
</feature>
<dbReference type="PANTHER" id="PTHR30024:SF47">
    <property type="entry name" value="TAURINE-BINDING PERIPLASMIC PROTEIN"/>
    <property type="match status" value="1"/>
</dbReference>
<dbReference type="Gene3D" id="3.40.190.10">
    <property type="entry name" value="Periplasmic binding protein-like II"/>
    <property type="match status" value="2"/>
</dbReference>
<dbReference type="Pfam" id="PF09084">
    <property type="entry name" value="NMT1"/>
    <property type="match status" value="1"/>
</dbReference>
<dbReference type="PANTHER" id="PTHR30024">
    <property type="entry name" value="ALIPHATIC SULFONATES-BINDING PROTEIN-RELATED"/>
    <property type="match status" value="1"/>
</dbReference>
<accession>A0A656Z3U5</accession>
<gene>
    <name evidence="5" type="ORF">AB664_08960</name>
</gene>
<comment type="caution">
    <text evidence="5">The sequence shown here is derived from an EMBL/GenBank/DDBJ whole genome shotgun (WGS) entry which is preliminary data.</text>
</comment>
<evidence type="ECO:0000256" key="1">
    <source>
        <dbReference type="ARBA" id="ARBA00004418"/>
    </source>
</evidence>
<keyword evidence="3" id="KW-0732">Signal</keyword>
<organism evidence="5">
    <name type="scientific">Brucella anthropi</name>
    <name type="common">Ochrobactrum anthropi</name>
    <dbReference type="NCBI Taxonomy" id="529"/>
    <lineage>
        <taxon>Bacteria</taxon>
        <taxon>Pseudomonadati</taxon>
        <taxon>Pseudomonadota</taxon>
        <taxon>Alphaproteobacteria</taxon>
        <taxon>Hyphomicrobiales</taxon>
        <taxon>Brucellaceae</taxon>
        <taxon>Brucella/Ochrobactrum group</taxon>
        <taxon>Brucella</taxon>
    </lineage>
</organism>
<evidence type="ECO:0000256" key="2">
    <source>
        <dbReference type="ARBA" id="ARBA00010742"/>
    </source>
</evidence>
<sequence length="251" mass="27111">MSDNSLAVKVALDEGFYKEAGIDVEIIDFKGGAPSIQALVGGGIQYAIAAPEHVTRLNQRGVGAVVAFALQGTHTYALMTPENSAVKTFDDLKGKRIGITSAGSLTENLIRLQALDRGLDFGKDFEVLGVGVGTAQKAALDTGRIDAGMFGNIDSLQLTQEGYRIVYDWRSQRIPGLALLALKSYEDENPAIAEAIVKATLKGQRLVLENRDLTVSKLKELYPKYSEQTINAVADRLQESLEPNGIFAREP</sequence>
<reference evidence="5" key="1">
    <citation type="submission" date="2016-02" db="EMBL/GenBank/DDBJ databases">
        <title>Genomic sequences of Ochrobactrum anthropi.</title>
        <authorList>
            <person name="Chudasama K.S."/>
            <person name="Thaker V.S."/>
        </authorList>
    </citation>
    <scope>NUCLEOTIDE SEQUENCE [LARGE SCALE GENOMIC DNA]</scope>
    <source>
        <strain evidence="5">SUBG007</strain>
    </source>
</reference>
<proteinExistence type="inferred from homology"/>
<dbReference type="GO" id="GO:0042597">
    <property type="term" value="C:periplasmic space"/>
    <property type="evidence" value="ECO:0007669"/>
    <property type="project" value="UniProtKB-SubCell"/>
</dbReference>
<evidence type="ECO:0000313" key="5">
    <source>
        <dbReference type="EMBL" id="KYB45357.1"/>
    </source>
</evidence>
<dbReference type="SUPFAM" id="SSF53850">
    <property type="entry name" value="Periplasmic binding protein-like II"/>
    <property type="match status" value="1"/>
</dbReference>
<dbReference type="InterPro" id="IPR015168">
    <property type="entry name" value="SsuA/THI5"/>
</dbReference>
<dbReference type="EMBL" id="LUAY01005314">
    <property type="protein sequence ID" value="KYB45357.1"/>
    <property type="molecule type" value="Genomic_DNA"/>
</dbReference>
<dbReference type="GO" id="GO:0042918">
    <property type="term" value="P:alkanesulfonate transmembrane transport"/>
    <property type="evidence" value="ECO:0007669"/>
    <property type="project" value="TreeGrafter"/>
</dbReference>
<comment type="similarity">
    <text evidence="2">Belongs to the bacterial solute-binding protein SsuA/TauA family.</text>
</comment>